<name>A0A401U136_CHIPU</name>
<accession>A0A401U136</accession>
<protein>
    <submittedName>
        <fullName evidence="1">Uncharacterized protein</fullName>
    </submittedName>
</protein>
<evidence type="ECO:0000313" key="2">
    <source>
        <dbReference type="Proteomes" id="UP000287033"/>
    </source>
</evidence>
<dbReference type="EMBL" id="BEZZ01248422">
    <property type="protein sequence ID" value="GCC48593.1"/>
    <property type="molecule type" value="Genomic_DNA"/>
</dbReference>
<reference evidence="1 2" key="1">
    <citation type="journal article" date="2018" name="Nat. Ecol. Evol.">
        <title>Shark genomes provide insights into elasmobranch evolution and the origin of vertebrates.</title>
        <authorList>
            <person name="Hara Y"/>
            <person name="Yamaguchi K"/>
            <person name="Onimaru K"/>
            <person name="Kadota M"/>
            <person name="Koyanagi M"/>
            <person name="Keeley SD"/>
            <person name="Tatsumi K"/>
            <person name="Tanaka K"/>
            <person name="Motone F"/>
            <person name="Kageyama Y"/>
            <person name="Nozu R"/>
            <person name="Adachi N"/>
            <person name="Nishimura O"/>
            <person name="Nakagawa R"/>
            <person name="Tanegashima C"/>
            <person name="Kiyatake I"/>
            <person name="Matsumoto R"/>
            <person name="Murakumo K"/>
            <person name="Nishida K"/>
            <person name="Terakita A"/>
            <person name="Kuratani S"/>
            <person name="Sato K"/>
            <person name="Hyodo S Kuraku.S."/>
        </authorList>
    </citation>
    <scope>NUCLEOTIDE SEQUENCE [LARGE SCALE GENOMIC DNA]</scope>
</reference>
<sequence length="63" mass="7245">HGIMLNEVYTRLAGEMMDEIIGNLSSMLKSNLATEYVPEFWGTANMIQHYRMGVEIGDRIIRQ</sequence>
<keyword evidence="2" id="KW-1185">Reference proteome</keyword>
<evidence type="ECO:0000313" key="1">
    <source>
        <dbReference type="EMBL" id="GCC48593.1"/>
    </source>
</evidence>
<gene>
    <name evidence="1" type="ORF">chiPu_0032894</name>
</gene>
<proteinExistence type="predicted"/>
<comment type="caution">
    <text evidence="1">The sequence shown here is derived from an EMBL/GenBank/DDBJ whole genome shotgun (WGS) entry which is preliminary data.</text>
</comment>
<dbReference type="Proteomes" id="UP000287033">
    <property type="component" value="Unassembled WGS sequence"/>
</dbReference>
<dbReference type="AlphaFoldDB" id="A0A401U136"/>
<organism evidence="1 2">
    <name type="scientific">Chiloscyllium punctatum</name>
    <name type="common">Brownbanded bambooshark</name>
    <name type="synonym">Hemiscyllium punctatum</name>
    <dbReference type="NCBI Taxonomy" id="137246"/>
    <lineage>
        <taxon>Eukaryota</taxon>
        <taxon>Metazoa</taxon>
        <taxon>Chordata</taxon>
        <taxon>Craniata</taxon>
        <taxon>Vertebrata</taxon>
        <taxon>Chondrichthyes</taxon>
        <taxon>Elasmobranchii</taxon>
        <taxon>Galeomorphii</taxon>
        <taxon>Galeoidea</taxon>
        <taxon>Orectolobiformes</taxon>
        <taxon>Hemiscylliidae</taxon>
        <taxon>Chiloscyllium</taxon>
    </lineage>
</organism>
<feature type="non-terminal residue" evidence="1">
    <location>
        <position position="1"/>
    </location>
</feature>